<protein>
    <submittedName>
        <fullName evidence="2">Uncharacterized protein</fullName>
    </submittedName>
</protein>
<reference evidence="2" key="2">
    <citation type="submission" date="2020-05" db="UniProtKB">
        <authorList>
            <consortium name="Ensembl"/>
        </authorList>
    </citation>
    <scope>IDENTIFICATION</scope>
</reference>
<dbReference type="PANTHER" id="PTHR37342">
    <property type="entry name" value="HYPOTHETICAL PROTEIN LOC689959"/>
    <property type="match status" value="1"/>
</dbReference>
<dbReference type="Bgee" id="ENSXETG00000040779">
    <property type="expression patterns" value="Expressed in mesonephros and 7 other cell types or tissues"/>
</dbReference>
<reference evidence="2" key="1">
    <citation type="journal article" date="2010" name="Science">
        <title>The genome of the Western clawed frog Xenopus tropicalis.</title>
        <authorList>
            <person name="Hellsten U."/>
            <person name="Harland R.M."/>
            <person name="Gilchrist M.J."/>
            <person name="Hendrix D."/>
            <person name="Jurka J."/>
            <person name="Kapitonov V."/>
            <person name="Ovcharenko I."/>
            <person name="Putnam N.H."/>
            <person name="Shu S."/>
            <person name="Taher L."/>
            <person name="Blitz I.L."/>
            <person name="Blumberg B."/>
            <person name="Dichmann D.S."/>
            <person name="Dubchak I."/>
            <person name="Amaya E."/>
            <person name="Detter J.C."/>
            <person name="Fletcher R."/>
            <person name="Gerhard D.S."/>
            <person name="Goodstein D."/>
            <person name="Graves T."/>
            <person name="Grigoriev I.V."/>
            <person name="Grimwood J."/>
            <person name="Kawashima T."/>
            <person name="Lindquist E."/>
            <person name="Lucas S.M."/>
            <person name="Mead P.E."/>
            <person name="Mitros T."/>
            <person name="Ogino H."/>
            <person name="Ohta Y."/>
            <person name="Poliakov A.V."/>
            <person name="Pollet N."/>
            <person name="Robert J."/>
            <person name="Salamov A."/>
            <person name="Sater A.K."/>
            <person name="Schmutz J."/>
            <person name="Terry A."/>
            <person name="Vize P.D."/>
            <person name="Warren W.C."/>
            <person name="Wells D."/>
            <person name="Wills A."/>
            <person name="Wilson R.K."/>
            <person name="Zimmerman L.B."/>
            <person name="Zorn A.M."/>
            <person name="Grainger R."/>
            <person name="Grammer T."/>
            <person name="Khokha M.K."/>
            <person name="Richardson P.M."/>
            <person name="Rokhsar D.S."/>
        </authorList>
    </citation>
    <scope>NUCLEOTIDE SEQUENCE [LARGE SCALE GENOMIC DNA]</scope>
    <source>
        <strain evidence="2">Nigerian</strain>
    </source>
</reference>
<dbReference type="GeneTree" id="ENSGT01010000230262"/>
<dbReference type="InterPro" id="IPR028106">
    <property type="entry name" value="DUF4578"/>
</dbReference>
<feature type="compositionally biased region" description="Basic and acidic residues" evidence="1">
    <location>
        <begin position="82"/>
        <end position="92"/>
    </location>
</feature>
<dbReference type="AlphaFoldDB" id="A0A6I8R364"/>
<proteinExistence type="predicted"/>
<evidence type="ECO:0000256" key="1">
    <source>
        <dbReference type="SAM" id="MobiDB-lite"/>
    </source>
</evidence>
<sequence length="112" mass="12712">PTLKVMPYAGYLRPSLNKRDLSNPFFPILQKPPNDAPTYDTVAEVPVYAVVDKAKQKKTKEENIHYADIEVLRRPTTNTSKRKPDIPPKPEATEYASINFPKEYNPVKGTLV</sequence>
<evidence type="ECO:0000313" key="2">
    <source>
        <dbReference type="Ensembl" id="ENSXETP00000079095"/>
    </source>
</evidence>
<accession>A0A6I8R364</accession>
<feature type="region of interest" description="Disordered" evidence="1">
    <location>
        <begin position="72"/>
        <end position="99"/>
    </location>
</feature>
<dbReference type="Ensembl" id="ENSXETT00000096535">
    <property type="protein sequence ID" value="ENSXETP00000079095"/>
    <property type="gene ID" value="ENSXETG00000040779"/>
</dbReference>
<dbReference type="PANTHER" id="PTHR37342:SF1">
    <property type="entry name" value="CHROMOSOME 11 OPEN READING FRAME 52"/>
    <property type="match status" value="1"/>
</dbReference>
<dbReference type="InParanoid" id="A0A6I8R364"/>
<organism evidence="2">
    <name type="scientific">Xenopus tropicalis</name>
    <name type="common">Western clawed frog</name>
    <name type="synonym">Silurana tropicalis</name>
    <dbReference type="NCBI Taxonomy" id="8364"/>
    <lineage>
        <taxon>Eukaryota</taxon>
        <taxon>Metazoa</taxon>
        <taxon>Chordata</taxon>
        <taxon>Craniata</taxon>
        <taxon>Vertebrata</taxon>
        <taxon>Euteleostomi</taxon>
        <taxon>Amphibia</taxon>
        <taxon>Batrachia</taxon>
        <taxon>Anura</taxon>
        <taxon>Pipoidea</taxon>
        <taxon>Pipidae</taxon>
        <taxon>Xenopodinae</taxon>
        <taxon>Xenopus</taxon>
        <taxon>Silurana</taxon>
    </lineage>
</organism>
<dbReference type="Pfam" id="PF15147">
    <property type="entry name" value="DUF4578"/>
    <property type="match status" value="1"/>
</dbReference>
<name>A0A6I8R364_XENTR</name>